<dbReference type="PANTHER" id="PTHR30383">
    <property type="entry name" value="THIOESTERASE 1/PROTEASE 1/LYSOPHOSPHOLIPASE L1"/>
    <property type="match status" value="1"/>
</dbReference>
<feature type="signal peptide" evidence="1">
    <location>
        <begin position="1"/>
        <end position="21"/>
    </location>
</feature>
<evidence type="ECO:0000259" key="2">
    <source>
        <dbReference type="Pfam" id="PF07833"/>
    </source>
</evidence>
<organism evidence="4 5">
    <name type="scientific">Paenibacillus mucilaginosus (strain KNP414)</name>
    <dbReference type="NCBI Taxonomy" id="1036673"/>
    <lineage>
        <taxon>Bacteria</taxon>
        <taxon>Bacillati</taxon>
        <taxon>Bacillota</taxon>
        <taxon>Bacilli</taxon>
        <taxon>Bacillales</taxon>
        <taxon>Paenibacillaceae</taxon>
        <taxon>Paenibacillus</taxon>
    </lineage>
</organism>
<dbReference type="HOGENOM" id="CLU_873897_0_0_9"/>
<dbReference type="KEGG" id="pms:KNP414_00797"/>
<evidence type="ECO:0000259" key="3">
    <source>
        <dbReference type="Pfam" id="PF13472"/>
    </source>
</evidence>
<dbReference type="InterPro" id="IPR036582">
    <property type="entry name" value="Mao_N_sf"/>
</dbReference>
<keyword evidence="1" id="KW-0732">Signal</keyword>
<dbReference type="RefSeq" id="WP_013914551.1">
    <property type="nucleotide sequence ID" value="NC_015690.1"/>
</dbReference>
<dbReference type="InterPro" id="IPR012854">
    <property type="entry name" value="Cu_amine_oxidase-like_N"/>
</dbReference>
<dbReference type="Pfam" id="PF13472">
    <property type="entry name" value="Lipase_GDSL_2"/>
    <property type="match status" value="1"/>
</dbReference>
<evidence type="ECO:0000256" key="1">
    <source>
        <dbReference type="SAM" id="SignalP"/>
    </source>
</evidence>
<evidence type="ECO:0000313" key="5">
    <source>
        <dbReference type="Proteomes" id="UP000006620"/>
    </source>
</evidence>
<dbReference type="Proteomes" id="UP000006620">
    <property type="component" value="Chromosome"/>
</dbReference>
<protein>
    <recommendedName>
        <fullName evidence="6">SGNH hydrolase-type esterase domain-containing protein</fullName>
    </recommendedName>
</protein>
<dbReference type="PANTHER" id="PTHR30383:SF5">
    <property type="entry name" value="SGNH HYDROLASE-TYPE ESTERASE DOMAIN-CONTAINING PROTEIN"/>
    <property type="match status" value="1"/>
</dbReference>
<gene>
    <name evidence="4" type="ordered locus">KNP414_00797</name>
</gene>
<feature type="domain" description="SGNH hydrolase-type esterase" evidence="3">
    <location>
        <begin position="126"/>
        <end position="304"/>
    </location>
</feature>
<dbReference type="GO" id="GO:0004622">
    <property type="term" value="F:phosphatidylcholine lysophospholipase activity"/>
    <property type="evidence" value="ECO:0007669"/>
    <property type="project" value="TreeGrafter"/>
</dbReference>
<dbReference type="EMBL" id="CP002869">
    <property type="protein sequence ID" value="AEI39387.1"/>
    <property type="molecule type" value="Genomic_DNA"/>
</dbReference>
<dbReference type="AlphaFoldDB" id="F8FRD7"/>
<dbReference type="Pfam" id="PF07833">
    <property type="entry name" value="Cu_amine_oxidN1"/>
    <property type="match status" value="1"/>
</dbReference>
<name>F8FRD7_PAEMK</name>
<dbReference type="InterPro" id="IPR036514">
    <property type="entry name" value="SGNH_hydro_sf"/>
</dbReference>
<evidence type="ECO:0000313" key="4">
    <source>
        <dbReference type="EMBL" id="AEI39387.1"/>
    </source>
</evidence>
<dbReference type="SUPFAM" id="SSF52266">
    <property type="entry name" value="SGNH hydrolase"/>
    <property type="match status" value="1"/>
</dbReference>
<dbReference type="CDD" id="cd00229">
    <property type="entry name" value="SGNH_hydrolase"/>
    <property type="match status" value="1"/>
</dbReference>
<dbReference type="PATRIC" id="fig|1036673.3.peg.706"/>
<dbReference type="Gene3D" id="3.30.457.10">
    <property type="entry name" value="Copper amine oxidase-like, N-terminal domain"/>
    <property type="match status" value="1"/>
</dbReference>
<feature type="chain" id="PRO_5003377129" description="SGNH hydrolase-type esterase domain-containing protein" evidence="1">
    <location>
        <begin position="22"/>
        <end position="318"/>
    </location>
</feature>
<reference evidence="4 5" key="2">
    <citation type="journal article" date="2013" name="Genome Announc.">
        <title>Genome Sequence of Growth-Improving Paenibacillus mucilaginosus Strain KNP414.</title>
        <authorList>
            <person name="Lu J.J."/>
            <person name="Wang J.F."/>
            <person name="Hu X.F."/>
        </authorList>
    </citation>
    <scope>NUCLEOTIDE SEQUENCE [LARGE SCALE GENOMIC DNA]</scope>
    <source>
        <strain evidence="4 5">KNP414</strain>
    </source>
</reference>
<feature type="domain" description="Copper amine oxidase-like N-terminal" evidence="2">
    <location>
        <begin position="37"/>
        <end position="84"/>
    </location>
</feature>
<dbReference type="InterPro" id="IPR013830">
    <property type="entry name" value="SGNH_hydro"/>
</dbReference>
<dbReference type="Gene3D" id="3.40.50.1110">
    <property type="entry name" value="SGNH hydrolase"/>
    <property type="match status" value="1"/>
</dbReference>
<dbReference type="SUPFAM" id="SSF55383">
    <property type="entry name" value="Copper amine oxidase, domain N"/>
    <property type="match status" value="1"/>
</dbReference>
<accession>F8FRD7</accession>
<reference evidence="5" key="1">
    <citation type="submission" date="2011-06" db="EMBL/GenBank/DDBJ databases">
        <title>Complete genome sequence of Paenibacillus mucilaginosus KNP414.</title>
        <authorList>
            <person name="Wang J."/>
            <person name="Hu S."/>
            <person name="Hu X."/>
            <person name="Zhang B."/>
            <person name="Dong D."/>
            <person name="Zhang S."/>
            <person name="Zhao K."/>
            <person name="Wu D."/>
        </authorList>
    </citation>
    <scope>NUCLEOTIDE SEQUENCE [LARGE SCALE GENOMIC DNA]</scope>
    <source>
        <strain evidence="5">KNP414</strain>
    </source>
</reference>
<evidence type="ECO:0008006" key="6">
    <source>
        <dbReference type="Google" id="ProtNLM"/>
    </source>
</evidence>
<dbReference type="InterPro" id="IPR051532">
    <property type="entry name" value="Ester_Hydrolysis_Enzymes"/>
</dbReference>
<sequence length="318" mass="34734">MKKISLIAAGILLFTAGVASGSSINGDYKGNPIVKLTVNGKEVVSEIPAQIIDGTTMLPLRAISEALGAEQSKISWKPGTYAVDLLVRTPDIPEALDQQIGSLYQHSKDLFQERKASKGKVVFGTLGSSVTVGAGSTGPTKTWSYAVFDKFNKDIAAGSTRYENTGFGGYTTALLLKENKADVIAKQKLDFLLFETCLINDYGSHIPIEQTKSNIREIVKQIQTKSPNTRIVLTSANPIKKTAPNGQGLTYEDYVNQVGAFIQDNGWTYFDIYHPFVEEIQKQGLALDDLLSDEAHPNDKGYAIWGNILLDYVYGKRS</sequence>
<proteinExistence type="predicted"/>